<evidence type="ECO:0000313" key="1">
    <source>
        <dbReference type="EnsemblMetazoa" id="RPRC011188-PA"/>
    </source>
</evidence>
<dbReference type="InParanoid" id="T1I4G9"/>
<organism evidence="1 2">
    <name type="scientific">Rhodnius prolixus</name>
    <name type="common">Triatomid bug</name>
    <dbReference type="NCBI Taxonomy" id="13249"/>
    <lineage>
        <taxon>Eukaryota</taxon>
        <taxon>Metazoa</taxon>
        <taxon>Ecdysozoa</taxon>
        <taxon>Arthropoda</taxon>
        <taxon>Hexapoda</taxon>
        <taxon>Insecta</taxon>
        <taxon>Pterygota</taxon>
        <taxon>Neoptera</taxon>
        <taxon>Paraneoptera</taxon>
        <taxon>Hemiptera</taxon>
        <taxon>Heteroptera</taxon>
        <taxon>Panheteroptera</taxon>
        <taxon>Cimicomorpha</taxon>
        <taxon>Reduviidae</taxon>
        <taxon>Triatominae</taxon>
        <taxon>Rhodnius</taxon>
    </lineage>
</organism>
<dbReference type="EnsemblMetazoa" id="RPRC011188-RA">
    <property type="protein sequence ID" value="RPRC011188-PA"/>
    <property type="gene ID" value="RPRC011188"/>
</dbReference>
<evidence type="ECO:0000313" key="2">
    <source>
        <dbReference type="Proteomes" id="UP000015103"/>
    </source>
</evidence>
<dbReference type="Proteomes" id="UP000015103">
    <property type="component" value="Unassembled WGS sequence"/>
</dbReference>
<dbReference type="HOGENOM" id="CLU_3379680_0_0_1"/>
<accession>T1I4G9</accession>
<protein>
    <submittedName>
        <fullName evidence="1">Uncharacterized protein</fullName>
    </submittedName>
</protein>
<keyword evidence="2" id="KW-1185">Reference proteome</keyword>
<dbReference type="VEuPathDB" id="VectorBase:RPRC011188"/>
<reference evidence="1" key="1">
    <citation type="submission" date="2015-05" db="UniProtKB">
        <authorList>
            <consortium name="EnsemblMetazoa"/>
        </authorList>
    </citation>
    <scope>IDENTIFICATION</scope>
</reference>
<name>T1I4G9_RHOPR</name>
<proteinExistence type="predicted"/>
<dbReference type="AlphaFoldDB" id="T1I4G9"/>
<dbReference type="EMBL" id="ACPB03015000">
    <property type="status" value="NOT_ANNOTATED_CDS"/>
    <property type="molecule type" value="Genomic_DNA"/>
</dbReference>
<sequence>MKSLLLFVSLIVLVASMPVDVADNHSNKENVPLV</sequence>